<dbReference type="PROSITE" id="PS00108">
    <property type="entry name" value="PROTEIN_KINASE_ST"/>
    <property type="match status" value="1"/>
</dbReference>
<dbReference type="PANTHER" id="PTHR24178:SF45">
    <property type="entry name" value="SOCS BOX DOMAIN-CONTAINING PROTEIN"/>
    <property type="match status" value="1"/>
</dbReference>
<keyword evidence="2 3" id="KW-0040">ANK repeat</keyword>
<dbReference type="SMART" id="SM00248">
    <property type="entry name" value="ANK"/>
    <property type="match status" value="12"/>
</dbReference>
<feature type="repeat" description="ANK" evidence="3">
    <location>
        <begin position="238"/>
        <end position="270"/>
    </location>
</feature>
<feature type="repeat" description="ANK" evidence="3">
    <location>
        <begin position="37"/>
        <end position="69"/>
    </location>
</feature>
<evidence type="ECO:0000256" key="2">
    <source>
        <dbReference type="ARBA" id="ARBA00023043"/>
    </source>
</evidence>
<dbReference type="Gene3D" id="3.30.200.20">
    <property type="entry name" value="Phosphorylase Kinase, domain 1"/>
    <property type="match status" value="2"/>
</dbReference>
<dbReference type="InterPro" id="IPR000719">
    <property type="entry name" value="Prot_kinase_dom"/>
</dbReference>
<gene>
    <name evidence="5" type="ORF">PC110_g9605</name>
</gene>
<name>A0A329SB04_9STRA</name>
<dbReference type="AlphaFoldDB" id="A0A329SB04"/>
<dbReference type="STRING" id="29920.A0A329SB04"/>
<evidence type="ECO:0000256" key="1">
    <source>
        <dbReference type="ARBA" id="ARBA00022737"/>
    </source>
</evidence>
<dbReference type="InterPro" id="IPR036770">
    <property type="entry name" value="Ankyrin_rpt-contain_sf"/>
</dbReference>
<evidence type="ECO:0000256" key="3">
    <source>
        <dbReference type="PROSITE-ProRule" id="PRU00023"/>
    </source>
</evidence>
<reference evidence="5 6" key="1">
    <citation type="submission" date="2018-01" db="EMBL/GenBank/DDBJ databases">
        <title>Draft genome of the strawberry crown rot pathogen Phytophthora cactorum.</title>
        <authorList>
            <person name="Armitage A.D."/>
            <person name="Lysoe E."/>
            <person name="Nellist C.F."/>
            <person name="Harrison R.J."/>
            <person name="Brurberg M.B."/>
        </authorList>
    </citation>
    <scope>NUCLEOTIDE SEQUENCE [LARGE SCALE GENOMIC DNA]</scope>
    <source>
        <strain evidence="5 6">10300</strain>
    </source>
</reference>
<dbReference type="PANTHER" id="PTHR24178">
    <property type="entry name" value="MOLTING PROTEIN MLT-4"/>
    <property type="match status" value="1"/>
</dbReference>
<evidence type="ECO:0000259" key="4">
    <source>
        <dbReference type="PROSITE" id="PS50011"/>
    </source>
</evidence>
<dbReference type="InterPro" id="IPR002110">
    <property type="entry name" value="Ankyrin_rpt"/>
</dbReference>
<dbReference type="SUPFAM" id="SSF48403">
    <property type="entry name" value="Ankyrin repeat"/>
    <property type="match status" value="1"/>
</dbReference>
<dbReference type="CDD" id="cd00180">
    <property type="entry name" value="PKc"/>
    <property type="match status" value="1"/>
</dbReference>
<dbReference type="OrthoDB" id="120806at2759"/>
<dbReference type="Gene3D" id="1.10.510.10">
    <property type="entry name" value="Transferase(Phosphotransferase) domain 1"/>
    <property type="match status" value="2"/>
</dbReference>
<dbReference type="PRINTS" id="PR01415">
    <property type="entry name" value="ANKYRIN"/>
</dbReference>
<dbReference type="InterPro" id="IPR001245">
    <property type="entry name" value="Ser-Thr/Tyr_kinase_cat_dom"/>
</dbReference>
<dbReference type="GO" id="GO:0004672">
    <property type="term" value="F:protein kinase activity"/>
    <property type="evidence" value="ECO:0007669"/>
    <property type="project" value="InterPro"/>
</dbReference>
<feature type="repeat" description="ANK" evidence="3">
    <location>
        <begin position="376"/>
        <end position="408"/>
    </location>
</feature>
<dbReference type="GO" id="GO:1904108">
    <property type="term" value="P:protein localization to ciliary inversin compartment"/>
    <property type="evidence" value="ECO:0007669"/>
    <property type="project" value="TreeGrafter"/>
</dbReference>
<dbReference type="PROSITE" id="PS00109">
    <property type="entry name" value="PROTEIN_KINASE_TYR"/>
    <property type="match status" value="1"/>
</dbReference>
<organism evidence="5 6">
    <name type="scientific">Phytophthora cactorum</name>
    <dbReference type="NCBI Taxonomy" id="29920"/>
    <lineage>
        <taxon>Eukaryota</taxon>
        <taxon>Sar</taxon>
        <taxon>Stramenopiles</taxon>
        <taxon>Oomycota</taxon>
        <taxon>Peronosporomycetes</taxon>
        <taxon>Peronosporales</taxon>
        <taxon>Peronosporaceae</taxon>
        <taxon>Phytophthora</taxon>
    </lineage>
</organism>
<dbReference type="InterPro" id="IPR008271">
    <property type="entry name" value="Ser/Thr_kinase_AS"/>
</dbReference>
<dbReference type="VEuPathDB" id="FungiDB:PC110_g9605"/>
<dbReference type="Pfam" id="PF12796">
    <property type="entry name" value="Ank_2"/>
    <property type="match status" value="4"/>
</dbReference>
<dbReference type="SMART" id="SM00220">
    <property type="entry name" value="S_TKc"/>
    <property type="match status" value="1"/>
</dbReference>
<sequence>MADERLRAACECGDLEEVQQLVEGDEGVHIDAGDTDTGWTPLILASWHGHLHVVRYLLERGAEVDVVDSGGSTAVRFAASEGHPDILRELTERGGADLNVADMNGWTPLLLASWGGHVDVVRYLLEHGADVDARDSGGSSQLRFAASEGRLEVVKLLVEVGSARVNQYDERGWTPLILASWYGHYNVVKFLLEHGAQIDVKDAGSSTAMRFAASEGRLRIAKLLVQHGSLCVNEPEIHGRTPLWFAVKNNHLRLAAWLLQIGADPNIKTDEGSTPLMRICRSDNADDDAVELFLDHGADVNASDYQGWTPLIHVCESGDPDASIMEVLLDRGADVNARDNEGSTPLMHVCLAGNPDPSVVQLLVDHGANVSAQDTRGKTSLMLAASNGDLDTVKLLLTFGADSSVVDKYMHTALDYAKTHGHRQVQELLVSTLSHTQLRSLDFRATTTSTKWSIPPTEIEFGDFVATKDIGGDFLGTWLDAEVAIKLYLSVPGAYDSFDDQVTRWFGLRHPNVQKLYGAVREGYNIFVCEQMANGSLEEYVETITSLSEWNLPNVATAFRYVYGAALGLQYLHERRIVHTDVRLGNILISKDGNAKLANFSSSRALQWGGGDSSEPLVSEAKAFASDVLFLGNCLHAVSLKLRGYTEFDELRAKCDTLVQGMRHDDSLQRCNISAVVLRMKSLLELTNQDQAHQDEVVSASRILSKLQDVQVSVNESTDALYRELYADLEAVCQRLFSWSNPITVHTYEEAMIVLETIQGAIEQQNSYNNSIQRLSSSCASNLSVDFFRKQMGCLLSLVEAPADMYNEMEKRWSDLRKQRIDVFVSEIDNTLTLLHPTETEDLLTLLHRELQNTSYSEVQHRIIQKAYDEACSTQHGSIIESLPEWFIGWYELEDEVVFARGGFGEVSRAKWLNSDVIVKRVITEGRHGQKQMFQREIELWFGLNHPHVVKLFGGCHIGTPFFVCEEAKNGSLDKYLRAHPTEVWQKLYEAALGLEYLHARGIVHRDLKCDNILVNIDGDAKLTDFGLSALESAGDQGERSGAVRWVAPECLAGEQASYASDVFSLGMCIVQAVSGKLPWGNQLDNAVVKHRMRNGELPQRPLQFSDDQWQLVESMCKFDPRERMHLLVVVQKLRRLAEFPDGVIIEHVSKELDCDMALNLKQALLSHDSSANYSVPCFVYQLLIERMEDIDNTCSSVNAKSSLNSILASAETWIKQLGNQLSTVDFVKAVFRGFSLHRQIDRVLAEHFIAPTSEVHGWADKCFSVLQAEQKGACP</sequence>
<feature type="repeat" description="ANK" evidence="3">
    <location>
        <begin position="306"/>
        <end position="340"/>
    </location>
</feature>
<feature type="domain" description="Protein kinase" evidence="4">
    <location>
        <begin position="893"/>
        <end position="1137"/>
    </location>
</feature>
<dbReference type="GO" id="GO:0005929">
    <property type="term" value="C:cilium"/>
    <property type="evidence" value="ECO:0007669"/>
    <property type="project" value="TreeGrafter"/>
</dbReference>
<feature type="repeat" description="ANK" evidence="3">
    <location>
        <begin position="171"/>
        <end position="203"/>
    </location>
</feature>
<feature type="domain" description="Protein kinase" evidence="4">
    <location>
        <begin position="459"/>
        <end position="758"/>
    </location>
</feature>
<feature type="repeat" description="ANK" evidence="3">
    <location>
        <begin position="104"/>
        <end position="136"/>
    </location>
</feature>
<dbReference type="EMBL" id="MJFZ01000214">
    <property type="protein sequence ID" value="RAW34053.1"/>
    <property type="molecule type" value="Genomic_DNA"/>
</dbReference>
<feature type="repeat" description="ANK" evidence="3">
    <location>
        <begin position="271"/>
        <end position="305"/>
    </location>
</feature>
<feature type="repeat" description="ANK" evidence="3">
    <location>
        <begin position="70"/>
        <end position="103"/>
    </location>
</feature>
<proteinExistence type="predicted"/>
<evidence type="ECO:0000313" key="6">
    <source>
        <dbReference type="Proteomes" id="UP000251314"/>
    </source>
</evidence>
<dbReference type="Pfam" id="PF07714">
    <property type="entry name" value="PK_Tyr_Ser-Thr"/>
    <property type="match status" value="1"/>
</dbReference>
<dbReference type="PROSITE" id="PS50297">
    <property type="entry name" value="ANK_REP_REGION"/>
    <property type="match status" value="9"/>
</dbReference>
<accession>A0A329SB04</accession>
<feature type="repeat" description="ANK" evidence="3">
    <location>
        <begin position="137"/>
        <end position="162"/>
    </location>
</feature>
<dbReference type="Proteomes" id="UP000251314">
    <property type="component" value="Unassembled WGS sequence"/>
</dbReference>
<comment type="caution">
    <text evidence="5">The sequence shown here is derived from an EMBL/GenBank/DDBJ whole genome shotgun (WGS) entry which is preliminary data.</text>
</comment>
<dbReference type="Pfam" id="PF00023">
    <property type="entry name" value="Ank"/>
    <property type="match status" value="1"/>
</dbReference>
<dbReference type="InterPro" id="IPR011009">
    <property type="entry name" value="Kinase-like_dom_sf"/>
</dbReference>
<dbReference type="Gene3D" id="1.25.40.20">
    <property type="entry name" value="Ankyrin repeat-containing domain"/>
    <property type="match status" value="3"/>
</dbReference>
<dbReference type="PROSITE" id="PS50011">
    <property type="entry name" value="PROTEIN_KINASE_DOM"/>
    <property type="match status" value="2"/>
</dbReference>
<dbReference type="GO" id="GO:0005524">
    <property type="term" value="F:ATP binding"/>
    <property type="evidence" value="ECO:0007669"/>
    <property type="project" value="InterPro"/>
</dbReference>
<dbReference type="SUPFAM" id="SSF56112">
    <property type="entry name" value="Protein kinase-like (PK-like)"/>
    <property type="match status" value="2"/>
</dbReference>
<feature type="repeat" description="ANK" evidence="3">
    <location>
        <begin position="341"/>
        <end position="375"/>
    </location>
</feature>
<dbReference type="Pfam" id="PF00069">
    <property type="entry name" value="Pkinase"/>
    <property type="match status" value="1"/>
</dbReference>
<protein>
    <recommendedName>
        <fullName evidence="4">Protein kinase domain-containing protein</fullName>
    </recommendedName>
</protein>
<keyword evidence="6" id="KW-1185">Reference proteome</keyword>
<dbReference type="InterPro" id="IPR008266">
    <property type="entry name" value="Tyr_kinase_AS"/>
</dbReference>
<keyword evidence="1" id="KW-0677">Repeat</keyword>
<dbReference type="PROSITE" id="PS50088">
    <property type="entry name" value="ANK_REPEAT"/>
    <property type="match status" value="10"/>
</dbReference>
<evidence type="ECO:0000313" key="5">
    <source>
        <dbReference type="EMBL" id="RAW34053.1"/>
    </source>
</evidence>